<keyword evidence="2" id="KW-0677">Repeat</keyword>
<evidence type="ECO:0000313" key="4">
    <source>
        <dbReference type="EMBL" id="KAK4038935.1"/>
    </source>
</evidence>
<sequence>MNREIPGFYYDSAKRKYFRIEDSRTAPAQAAWSAQNVKRRAVEREEDVRKRERARSLAGRVRRARVLEGVPLMGGLLAREAGLPPPTAAGETLARAWAERLRAKGVVKLWPWISGDRGPPVTAMWVGPSATRSGLGVVFGTSDNVDALAGSYIPRDADDRVNFQDGAQRYPGLDFQPFGFPPGLGRITDIKFHEPSFTVLLACEHPGGLGVGINSITQSRGGSGSRASSAPDGWGLLNGPFRHDSSASAIHALRPAPAGSRLTCIAGTNAGIIQLQDDKVTWLTPPPSSGRRHPKRQQPRQQRRNKQGDAGDLPPWQGDILSVDFLDQNPTELILAGTRSSHVCLLDLRVPPREWSPENNTFKHASSAAHVRSVGAYNVLVAGPRSAMALYDVRYLRQRQQQEQQTPHHQNGYQYKNKWNANATHPLFTFPAYHNEAHIHTGLDVLTSPAGYGECGIVAAAHSGDNNNNNNGDGTVGLYSLRDGSRIPGGEVDGIRASAVVKSLVWQTLAGDWHPSLFVGEGSAVKKYSFWA</sequence>
<dbReference type="PANTHER" id="PTHR44472:SF1">
    <property type="entry name" value="DDB1 AND CUL4 ASSOCIATED FACTOR 4"/>
    <property type="match status" value="1"/>
</dbReference>
<evidence type="ECO:0008006" key="6">
    <source>
        <dbReference type="Google" id="ProtNLM"/>
    </source>
</evidence>
<feature type="compositionally biased region" description="Basic residues" evidence="3">
    <location>
        <begin position="290"/>
        <end position="305"/>
    </location>
</feature>
<keyword evidence="1" id="KW-0853">WD repeat</keyword>
<keyword evidence="5" id="KW-1185">Reference proteome</keyword>
<feature type="region of interest" description="Disordered" evidence="3">
    <location>
        <begin position="277"/>
        <end position="315"/>
    </location>
</feature>
<evidence type="ECO:0000313" key="5">
    <source>
        <dbReference type="Proteomes" id="UP001303115"/>
    </source>
</evidence>
<dbReference type="GO" id="GO:0080008">
    <property type="term" value="C:Cul4-RING E3 ubiquitin ligase complex"/>
    <property type="evidence" value="ECO:0007669"/>
    <property type="project" value="TreeGrafter"/>
</dbReference>
<evidence type="ECO:0000256" key="2">
    <source>
        <dbReference type="ARBA" id="ARBA00022737"/>
    </source>
</evidence>
<reference evidence="5" key="1">
    <citation type="journal article" date="2023" name="Mol. Phylogenet. Evol.">
        <title>Genome-scale phylogeny and comparative genomics of the fungal order Sordariales.</title>
        <authorList>
            <person name="Hensen N."/>
            <person name="Bonometti L."/>
            <person name="Westerberg I."/>
            <person name="Brannstrom I.O."/>
            <person name="Guillou S."/>
            <person name="Cros-Aarteil S."/>
            <person name="Calhoun S."/>
            <person name="Haridas S."/>
            <person name="Kuo A."/>
            <person name="Mondo S."/>
            <person name="Pangilinan J."/>
            <person name="Riley R."/>
            <person name="LaButti K."/>
            <person name="Andreopoulos B."/>
            <person name="Lipzen A."/>
            <person name="Chen C."/>
            <person name="Yan M."/>
            <person name="Daum C."/>
            <person name="Ng V."/>
            <person name="Clum A."/>
            <person name="Steindorff A."/>
            <person name="Ohm R.A."/>
            <person name="Martin F."/>
            <person name="Silar P."/>
            <person name="Natvig D.O."/>
            <person name="Lalanne C."/>
            <person name="Gautier V."/>
            <person name="Ament-Velasquez S.L."/>
            <person name="Kruys A."/>
            <person name="Hutchinson M.I."/>
            <person name="Powell A.J."/>
            <person name="Barry K."/>
            <person name="Miller A.N."/>
            <person name="Grigoriev I.V."/>
            <person name="Debuchy R."/>
            <person name="Gladieux P."/>
            <person name="Hiltunen Thoren M."/>
            <person name="Johannesson H."/>
        </authorList>
    </citation>
    <scope>NUCLEOTIDE SEQUENCE [LARGE SCALE GENOMIC DNA]</scope>
    <source>
        <strain evidence="5">CBS 284.82</strain>
    </source>
</reference>
<protein>
    <recommendedName>
        <fullName evidence="6">Myocyte-specific enhancer factor 2d</fullName>
    </recommendedName>
</protein>
<comment type="caution">
    <text evidence="4">The sequence shown here is derived from an EMBL/GenBank/DDBJ whole genome shotgun (WGS) entry which is preliminary data.</text>
</comment>
<name>A0AAN6PI09_9PEZI</name>
<dbReference type="AlphaFoldDB" id="A0AAN6PI09"/>
<dbReference type="Proteomes" id="UP001303115">
    <property type="component" value="Unassembled WGS sequence"/>
</dbReference>
<organism evidence="4 5">
    <name type="scientific">Parachaetomium inaequale</name>
    <dbReference type="NCBI Taxonomy" id="2588326"/>
    <lineage>
        <taxon>Eukaryota</taxon>
        <taxon>Fungi</taxon>
        <taxon>Dikarya</taxon>
        <taxon>Ascomycota</taxon>
        <taxon>Pezizomycotina</taxon>
        <taxon>Sordariomycetes</taxon>
        <taxon>Sordariomycetidae</taxon>
        <taxon>Sordariales</taxon>
        <taxon>Chaetomiaceae</taxon>
        <taxon>Parachaetomium</taxon>
    </lineage>
</organism>
<dbReference type="InterPro" id="IPR052254">
    <property type="entry name" value="CUL4-DDB1_E3_ligase_receptor"/>
</dbReference>
<evidence type="ECO:0000256" key="1">
    <source>
        <dbReference type="ARBA" id="ARBA00022574"/>
    </source>
</evidence>
<evidence type="ECO:0000256" key="3">
    <source>
        <dbReference type="SAM" id="MobiDB-lite"/>
    </source>
</evidence>
<accession>A0AAN6PI09</accession>
<gene>
    <name evidence="4" type="ORF">C8A01DRAFT_17014</name>
</gene>
<dbReference type="EMBL" id="MU854415">
    <property type="protein sequence ID" value="KAK4038935.1"/>
    <property type="molecule type" value="Genomic_DNA"/>
</dbReference>
<dbReference type="PANTHER" id="PTHR44472">
    <property type="entry name" value="DDB1- AND CUL4-ASSOCIATED FACTOR 4-RELATED"/>
    <property type="match status" value="1"/>
</dbReference>
<proteinExistence type="predicted"/>